<dbReference type="InterPro" id="IPR037171">
    <property type="entry name" value="NagB/RpiA_transferase-like"/>
</dbReference>
<dbReference type="EMBL" id="QOWE01000005">
    <property type="protein sequence ID" value="RCR70211.1"/>
    <property type="molecule type" value="Genomic_DNA"/>
</dbReference>
<name>A0A368JVH1_9BACT</name>
<proteinExistence type="predicted"/>
<dbReference type="PANTHER" id="PTHR11280">
    <property type="entry name" value="GLUCOSAMINE-6-PHOSPHATE ISOMERASE"/>
    <property type="match status" value="1"/>
</dbReference>
<dbReference type="Pfam" id="PF01182">
    <property type="entry name" value="Glucosamine_iso"/>
    <property type="match status" value="1"/>
</dbReference>
<evidence type="ECO:0000313" key="3">
    <source>
        <dbReference type="Proteomes" id="UP000253383"/>
    </source>
</evidence>
<evidence type="ECO:0000259" key="1">
    <source>
        <dbReference type="Pfam" id="PF01182"/>
    </source>
</evidence>
<comment type="caution">
    <text evidence="2">The sequence shown here is derived from an EMBL/GenBank/DDBJ whole genome shotgun (WGS) entry which is preliminary data.</text>
</comment>
<organism evidence="2 3">
    <name type="scientific">Larkinella punicea</name>
    <dbReference type="NCBI Taxonomy" id="2315727"/>
    <lineage>
        <taxon>Bacteria</taxon>
        <taxon>Pseudomonadati</taxon>
        <taxon>Bacteroidota</taxon>
        <taxon>Cytophagia</taxon>
        <taxon>Cytophagales</taxon>
        <taxon>Spirosomataceae</taxon>
        <taxon>Larkinella</taxon>
    </lineage>
</organism>
<evidence type="ECO:0000313" key="2">
    <source>
        <dbReference type="EMBL" id="RCR70211.1"/>
    </source>
</evidence>
<dbReference type="PANTHER" id="PTHR11280:SF6">
    <property type="entry name" value="GLUCOSAMINE-6-PHOSPHATE ISOMERASE NAGB"/>
    <property type="match status" value="1"/>
</dbReference>
<sequence length="255" mass="28580">MISQSNTNQLDFRRFDNRNQLGDSAAQAVGNCLRSLLAQQDTVSVIFAAAPSQEEFLAALCQEEAIDWSRIHAFHMDEYVQLADEAPQRFGNFLKERIFDRVPFQTVNYLNGNAPDLVAECQRYSDLLKQQAVDVVCMGIGENCHIAFNDPHVADFNDPVLVKVVDLDQACRQQQVNDDCFTVFEDVPTHALTLTVPALMQAPHVFCMVPGVNKAQAVYHTLHSPVSEQYPSTILRLHEDAILFVDTDSASRLPQ</sequence>
<dbReference type="GO" id="GO:0019262">
    <property type="term" value="P:N-acetylneuraminate catabolic process"/>
    <property type="evidence" value="ECO:0007669"/>
    <property type="project" value="TreeGrafter"/>
</dbReference>
<dbReference type="GO" id="GO:0042802">
    <property type="term" value="F:identical protein binding"/>
    <property type="evidence" value="ECO:0007669"/>
    <property type="project" value="TreeGrafter"/>
</dbReference>
<gene>
    <name evidence="2" type="ORF">DUE52_07550</name>
</gene>
<dbReference type="Gene3D" id="3.40.50.1360">
    <property type="match status" value="1"/>
</dbReference>
<dbReference type="GO" id="GO:0006046">
    <property type="term" value="P:N-acetylglucosamine catabolic process"/>
    <property type="evidence" value="ECO:0007669"/>
    <property type="project" value="TreeGrafter"/>
</dbReference>
<dbReference type="InterPro" id="IPR006148">
    <property type="entry name" value="Glc/Gal-6P_isomerase"/>
</dbReference>
<dbReference type="GO" id="GO:0004342">
    <property type="term" value="F:glucosamine-6-phosphate deaminase activity"/>
    <property type="evidence" value="ECO:0007669"/>
    <property type="project" value="InterPro"/>
</dbReference>
<dbReference type="CDD" id="cd01399">
    <property type="entry name" value="GlcN6P_deaminase"/>
    <property type="match status" value="1"/>
</dbReference>
<dbReference type="AlphaFoldDB" id="A0A368JVH1"/>
<dbReference type="SUPFAM" id="SSF100950">
    <property type="entry name" value="NagB/RpiA/CoA transferase-like"/>
    <property type="match status" value="1"/>
</dbReference>
<dbReference type="Proteomes" id="UP000253383">
    <property type="component" value="Unassembled WGS sequence"/>
</dbReference>
<dbReference type="InterPro" id="IPR004547">
    <property type="entry name" value="Glucosamine6P_isomerase"/>
</dbReference>
<dbReference type="RefSeq" id="WP_114405377.1">
    <property type="nucleotide sequence ID" value="NZ_QOWE01000005.1"/>
</dbReference>
<reference evidence="2 3" key="1">
    <citation type="submission" date="2018-07" db="EMBL/GenBank/DDBJ databases">
        <title>Genome analysis of Larkinella rosea.</title>
        <authorList>
            <person name="Zhou Z."/>
            <person name="Wang G."/>
        </authorList>
    </citation>
    <scope>NUCLEOTIDE SEQUENCE [LARGE SCALE GENOMIC DNA]</scope>
    <source>
        <strain evidence="3">zzj9</strain>
    </source>
</reference>
<feature type="domain" description="Glucosamine/galactosamine-6-phosphate isomerase" evidence="1">
    <location>
        <begin position="17"/>
        <end position="238"/>
    </location>
</feature>
<dbReference type="GO" id="GO:0005975">
    <property type="term" value="P:carbohydrate metabolic process"/>
    <property type="evidence" value="ECO:0007669"/>
    <property type="project" value="InterPro"/>
</dbReference>
<dbReference type="GO" id="GO:0005737">
    <property type="term" value="C:cytoplasm"/>
    <property type="evidence" value="ECO:0007669"/>
    <property type="project" value="TreeGrafter"/>
</dbReference>
<accession>A0A368JVH1</accession>
<keyword evidence="3" id="KW-1185">Reference proteome</keyword>
<dbReference type="GO" id="GO:0006043">
    <property type="term" value="P:glucosamine catabolic process"/>
    <property type="evidence" value="ECO:0007669"/>
    <property type="project" value="TreeGrafter"/>
</dbReference>
<dbReference type="OrthoDB" id="9791139at2"/>
<protein>
    <submittedName>
        <fullName evidence="2">Glucosamine-6-phosphate deaminase</fullName>
    </submittedName>
</protein>